<dbReference type="GO" id="GO:0000055">
    <property type="term" value="P:ribosomal large subunit export from nucleus"/>
    <property type="evidence" value="ECO:0007669"/>
    <property type="project" value="UniProtKB-UniRule"/>
</dbReference>
<feature type="domain" description="SDA1 N-terminal" evidence="3">
    <location>
        <begin position="2"/>
        <end position="136"/>
    </location>
</feature>
<dbReference type="Pfam" id="PF08158">
    <property type="entry name" value="SDA1_HEAT"/>
    <property type="match status" value="1"/>
</dbReference>
<keyword evidence="1" id="KW-0690">Ribosome biogenesis</keyword>
<dbReference type="GO" id="GO:0042273">
    <property type="term" value="P:ribosomal large subunit biogenesis"/>
    <property type="evidence" value="ECO:0007669"/>
    <property type="project" value="UniProtKB-UniRule"/>
</dbReference>
<feature type="region of interest" description="Disordered" evidence="2">
    <location>
        <begin position="170"/>
        <end position="214"/>
    </location>
</feature>
<dbReference type="AlphaFoldDB" id="A0AAV8U5Q6"/>
<dbReference type="InterPro" id="IPR012977">
    <property type="entry name" value="SDA1_N"/>
</dbReference>
<keyword evidence="1" id="KW-0539">Nucleus</keyword>
<dbReference type="Proteomes" id="UP001159364">
    <property type="component" value="Linkage Group LG01"/>
</dbReference>
<keyword evidence="1" id="KW-0813">Transport</keyword>
<proteinExistence type="inferred from homology"/>
<evidence type="ECO:0000313" key="5">
    <source>
        <dbReference type="Proteomes" id="UP001159364"/>
    </source>
</evidence>
<gene>
    <name evidence="4" type="ORF">K2173_005760</name>
</gene>
<protein>
    <recommendedName>
        <fullName evidence="1">Protein SDA1</fullName>
    </recommendedName>
</protein>
<dbReference type="PANTHER" id="PTHR12730:SF0">
    <property type="entry name" value="PROTEIN SDA1 HOMOLOG"/>
    <property type="match status" value="1"/>
</dbReference>
<evidence type="ECO:0000256" key="1">
    <source>
        <dbReference type="RuleBase" id="RU365057"/>
    </source>
</evidence>
<evidence type="ECO:0000256" key="2">
    <source>
        <dbReference type="SAM" id="MobiDB-lite"/>
    </source>
</evidence>
<name>A0AAV8U5Q6_9ROSI</name>
<dbReference type="PANTHER" id="PTHR12730">
    <property type="entry name" value="HSDA/SDA1-RELATED"/>
    <property type="match status" value="1"/>
</dbReference>
<comment type="function">
    <text evidence="1">Required for 60S pre-ribosomal subunits export to the cytoplasm.</text>
</comment>
<evidence type="ECO:0000313" key="4">
    <source>
        <dbReference type="EMBL" id="KAJ8773514.1"/>
    </source>
</evidence>
<feature type="compositionally biased region" description="Acidic residues" evidence="2">
    <location>
        <begin position="179"/>
        <end position="214"/>
    </location>
</feature>
<comment type="subcellular location">
    <subcellularLocation>
        <location evidence="1">Nucleus</location>
        <location evidence="1">Nucleolus</location>
    </subcellularLocation>
</comment>
<keyword evidence="1" id="KW-0653">Protein transport</keyword>
<keyword evidence="5" id="KW-1185">Reference proteome</keyword>
<organism evidence="4 5">
    <name type="scientific">Erythroxylum novogranatense</name>
    <dbReference type="NCBI Taxonomy" id="1862640"/>
    <lineage>
        <taxon>Eukaryota</taxon>
        <taxon>Viridiplantae</taxon>
        <taxon>Streptophyta</taxon>
        <taxon>Embryophyta</taxon>
        <taxon>Tracheophyta</taxon>
        <taxon>Spermatophyta</taxon>
        <taxon>Magnoliopsida</taxon>
        <taxon>eudicotyledons</taxon>
        <taxon>Gunneridae</taxon>
        <taxon>Pentapetalae</taxon>
        <taxon>rosids</taxon>
        <taxon>fabids</taxon>
        <taxon>Malpighiales</taxon>
        <taxon>Erythroxylaceae</taxon>
        <taxon>Erythroxylum</taxon>
    </lineage>
</organism>
<comment type="caution">
    <text evidence="4">The sequence shown here is derived from an EMBL/GenBank/DDBJ whole genome shotgun (WGS) entry which is preliminary data.</text>
</comment>
<dbReference type="GO" id="GO:0005730">
    <property type="term" value="C:nucleolus"/>
    <property type="evidence" value="ECO:0007669"/>
    <property type="project" value="UniProtKB-SubCell"/>
</dbReference>
<dbReference type="InterPro" id="IPR027312">
    <property type="entry name" value="Sda1"/>
</dbReference>
<comment type="similarity">
    <text evidence="1">Belongs to the SDA1 family.</text>
</comment>
<feature type="region of interest" description="Disordered" evidence="2">
    <location>
        <begin position="337"/>
        <end position="356"/>
    </location>
</feature>
<accession>A0AAV8U5Q6</accession>
<dbReference type="EMBL" id="JAIWQS010000001">
    <property type="protein sequence ID" value="KAJ8773514.1"/>
    <property type="molecule type" value="Genomic_DNA"/>
</dbReference>
<dbReference type="GO" id="GO:0015031">
    <property type="term" value="P:protein transport"/>
    <property type="evidence" value="ECO:0007669"/>
    <property type="project" value="UniProtKB-KW"/>
</dbReference>
<evidence type="ECO:0000259" key="3">
    <source>
        <dbReference type="Pfam" id="PF08158"/>
    </source>
</evidence>
<reference evidence="4 5" key="1">
    <citation type="submission" date="2021-09" db="EMBL/GenBank/DDBJ databases">
        <title>Genomic insights and catalytic innovation underlie evolution of tropane alkaloids biosynthesis.</title>
        <authorList>
            <person name="Wang Y.-J."/>
            <person name="Tian T."/>
            <person name="Huang J.-P."/>
            <person name="Huang S.-X."/>
        </authorList>
    </citation>
    <scope>NUCLEOTIDE SEQUENCE [LARGE SCALE GENOMIC DNA]</scope>
    <source>
        <strain evidence="4">KIB-2018</strain>
        <tissue evidence="4">Leaf</tissue>
    </source>
</reference>
<sequence>MIASISYLLNYEKIEDDDDASSSEDDSKLQKPQAIFSKEVVYKAYHKGTSSSKKKKKAKLERGFAEKLLSRLQTCNERSEHLVGLHQLILLNFHSFLEPHQRDITNLLCSEVPHDAVEPLFKQIVNQFVHDRSRPRFVRRCCLKGPWSPSDPKARPKAYGEVIVSSNVPDVELLQHDDRDDEEDEVKMEDSDGEEDSIDEDGDNDVDANDSDYDEEERVIMIRRKWRRMEANHENKRKLSDFDGRLILRHKPSCSRDWRLKSEGSSLNSTDAFLSNEDFQKSKSLSKESGKFALAQEGFKAHIRRKLTKEQRLAIVKAGREEREKYQSRTALKRKKLRLQDLDKKNPKQRRGGKQFEERKLDILDYV</sequence>